<dbReference type="AlphaFoldDB" id="E9HKY2"/>
<dbReference type="HOGENOM" id="CLU_1877509_0_0_1"/>
<evidence type="ECO:0000313" key="2">
    <source>
        <dbReference type="Proteomes" id="UP000000305"/>
    </source>
</evidence>
<dbReference type="SUPFAM" id="SSF53098">
    <property type="entry name" value="Ribonuclease H-like"/>
    <property type="match status" value="1"/>
</dbReference>
<proteinExistence type="predicted"/>
<accession>E9HKY2</accession>
<name>E9HKY2_DAPPU</name>
<evidence type="ECO:0000313" key="1">
    <source>
        <dbReference type="EMBL" id="EFX67601.1"/>
    </source>
</evidence>
<dbReference type="KEGG" id="dpx:DAPPUDRAFT_330892"/>
<protein>
    <submittedName>
        <fullName evidence="1">Uncharacterized protein</fullName>
    </submittedName>
</protein>
<dbReference type="OrthoDB" id="5103at2759"/>
<dbReference type="InterPro" id="IPR012337">
    <property type="entry name" value="RNaseH-like_sf"/>
</dbReference>
<reference evidence="1 2" key="1">
    <citation type="journal article" date="2011" name="Science">
        <title>The ecoresponsive genome of Daphnia pulex.</title>
        <authorList>
            <person name="Colbourne J.K."/>
            <person name="Pfrender M.E."/>
            <person name="Gilbert D."/>
            <person name="Thomas W.K."/>
            <person name="Tucker A."/>
            <person name="Oakley T.H."/>
            <person name="Tokishita S."/>
            <person name="Aerts A."/>
            <person name="Arnold G.J."/>
            <person name="Basu M.K."/>
            <person name="Bauer D.J."/>
            <person name="Caceres C.E."/>
            <person name="Carmel L."/>
            <person name="Casola C."/>
            <person name="Choi J.H."/>
            <person name="Detter J.C."/>
            <person name="Dong Q."/>
            <person name="Dusheyko S."/>
            <person name="Eads B.D."/>
            <person name="Frohlich T."/>
            <person name="Geiler-Samerotte K.A."/>
            <person name="Gerlach D."/>
            <person name="Hatcher P."/>
            <person name="Jogdeo S."/>
            <person name="Krijgsveld J."/>
            <person name="Kriventseva E.V."/>
            <person name="Kultz D."/>
            <person name="Laforsch C."/>
            <person name="Lindquist E."/>
            <person name="Lopez J."/>
            <person name="Manak J.R."/>
            <person name="Muller J."/>
            <person name="Pangilinan J."/>
            <person name="Patwardhan R.P."/>
            <person name="Pitluck S."/>
            <person name="Pritham E.J."/>
            <person name="Rechtsteiner A."/>
            <person name="Rho M."/>
            <person name="Rogozin I.B."/>
            <person name="Sakarya O."/>
            <person name="Salamov A."/>
            <person name="Schaack S."/>
            <person name="Shapiro H."/>
            <person name="Shiga Y."/>
            <person name="Skalitzky C."/>
            <person name="Smith Z."/>
            <person name="Souvorov A."/>
            <person name="Sung W."/>
            <person name="Tang Z."/>
            <person name="Tsuchiya D."/>
            <person name="Tu H."/>
            <person name="Vos H."/>
            <person name="Wang M."/>
            <person name="Wolf Y.I."/>
            <person name="Yamagata H."/>
            <person name="Yamada T."/>
            <person name="Ye Y."/>
            <person name="Shaw J.R."/>
            <person name="Andrews J."/>
            <person name="Crease T.J."/>
            <person name="Tang H."/>
            <person name="Lucas S.M."/>
            <person name="Robertson H.M."/>
            <person name="Bork P."/>
            <person name="Koonin E.V."/>
            <person name="Zdobnov E.M."/>
            <person name="Grigoriev I.V."/>
            <person name="Lynch M."/>
            <person name="Boore J.L."/>
        </authorList>
    </citation>
    <scope>NUCLEOTIDE SEQUENCE [LARGE SCALE GENOMIC DNA]</scope>
</reference>
<gene>
    <name evidence="1" type="ORF">DAPPUDRAFT_330892</name>
</gene>
<dbReference type="EMBL" id="GL732673">
    <property type="protein sequence ID" value="EFX67601.1"/>
    <property type="molecule type" value="Genomic_DNA"/>
</dbReference>
<organism evidence="1 2">
    <name type="scientific">Daphnia pulex</name>
    <name type="common">Water flea</name>
    <dbReference type="NCBI Taxonomy" id="6669"/>
    <lineage>
        <taxon>Eukaryota</taxon>
        <taxon>Metazoa</taxon>
        <taxon>Ecdysozoa</taxon>
        <taxon>Arthropoda</taxon>
        <taxon>Crustacea</taxon>
        <taxon>Branchiopoda</taxon>
        <taxon>Diplostraca</taxon>
        <taxon>Cladocera</taxon>
        <taxon>Anomopoda</taxon>
        <taxon>Daphniidae</taxon>
        <taxon>Daphnia</taxon>
    </lineage>
</organism>
<keyword evidence="2" id="KW-1185">Reference proteome</keyword>
<dbReference type="Proteomes" id="UP000000305">
    <property type="component" value="Unassembled WGS sequence"/>
</dbReference>
<dbReference type="InParanoid" id="E9HKY2"/>
<sequence>MPKLDCPTRWCSLYDMLDALLKLRDFCDHHSGSYAELKLTEEDCQWINCKLKTKKIGTPFAVALLDAMTEREKKLLSNDAFVFAILLDPRYNFLLTAGEVKRGKNYLKQLSISQQKSKVLDNNEDQTPKQTTKNAY</sequence>